<proteinExistence type="inferred from homology"/>
<dbReference type="PANTHER" id="PTHR23088:SF27">
    <property type="entry name" value="DEAMINATED GLUTATHIONE AMIDASE"/>
    <property type="match status" value="1"/>
</dbReference>
<dbReference type="CDD" id="cd07572">
    <property type="entry name" value="nit"/>
    <property type="match status" value="1"/>
</dbReference>
<dbReference type="AlphaFoldDB" id="A0A2V1GZR2"/>
<comment type="similarity">
    <text evidence="1">Belongs to the carbon-nitrogen hydrolase superfamily. NIT1/NIT2 family.</text>
</comment>
<evidence type="ECO:0000256" key="2">
    <source>
        <dbReference type="ARBA" id="ARBA00022801"/>
    </source>
</evidence>
<dbReference type="Gene3D" id="3.60.110.10">
    <property type="entry name" value="Carbon-nitrogen hydrolase"/>
    <property type="match status" value="1"/>
</dbReference>
<dbReference type="Pfam" id="PF00795">
    <property type="entry name" value="CN_hydrolase"/>
    <property type="match status" value="1"/>
</dbReference>
<name>A0A2V1GZR2_9GAMM</name>
<keyword evidence="2" id="KW-0378">Hydrolase</keyword>
<evidence type="ECO:0000313" key="5">
    <source>
        <dbReference type="Proteomes" id="UP000244906"/>
    </source>
</evidence>
<evidence type="ECO:0000313" key="4">
    <source>
        <dbReference type="EMBL" id="PVZ71929.1"/>
    </source>
</evidence>
<comment type="caution">
    <text evidence="4">The sequence shown here is derived from an EMBL/GenBank/DDBJ whole genome shotgun (WGS) entry which is preliminary data.</text>
</comment>
<dbReference type="RefSeq" id="WP_116685518.1">
    <property type="nucleotide sequence ID" value="NZ_CAWNYD010000001.1"/>
</dbReference>
<protein>
    <recommendedName>
        <fullName evidence="3">CN hydrolase domain-containing protein</fullName>
    </recommendedName>
</protein>
<gene>
    <name evidence="4" type="ORF">DC094_02590</name>
</gene>
<feature type="domain" description="CN hydrolase" evidence="3">
    <location>
        <begin position="9"/>
        <end position="256"/>
    </location>
</feature>
<reference evidence="4 5" key="1">
    <citation type="submission" date="2018-04" db="EMBL/GenBank/DDBJ databases">
        <title>Thalassorhabdus spongiae gen. nov., sp. nov., isolated from a marine sponge in South-West Iceland.</title>
        <authorList>
            <person name="Knobloch S."/>
            <person name="Daussin A."/>
            <person name="Johannsson R."/>
            <person name="Marteinsson V.T."/>
        </authorList>
    </citation>
    <scope>NUCLEOTIDE SEQUENCE [LARGE SCALE GENOMIC DNA]</scope>
    <source>
        <strain evidence="4 5">Hp12</strain>
    </source>
</reference>
<dbReference type="PANTHER" id="PTHR23088">
    <property type="entry name" value="NITRILASE-RELATED"/>
    <property type="match status" value="1"/>
</dbReference>
<dbReference type="PROSITE" id="PS50263">
    <property type="entry name" value="CN_HYDROLASE"/>
    <property type="match status" value="1"/>
</dbReference>
<evidence type="ECO:0000256" key="1">
    <source>
        <dbReference type="ARBA" id="ARBA00010613"/>
    </source>
</evidence>
<organism evidence="4 5">
    <name type="scientific">Pelagibaculum spongiae</name>
    <dbReference type="NCBI Taxonomy" id="2080658"/>
    <lineage>
        <taxon>Bacteria</taxon>
        <taxon>Pseudomonadati</taxon>
        <taxon>Pseudomonadota</taxon>
        <taxon>Gammaproteobacteria</taxon>
        <taxon>Oceanospirillales</taxon>
        <taxon>Pelagibaculum</taxon>
    </lineage>
</organism>
<dbReference type="OrthoDB" id="9811121at2"/>
<dbReference type="InterPro" id="IPR001110">
    <property type="entry name" value="UPF0012_CS"/>
</dbReference>
<accession>A0A2V1GZR2</accession>
<dbReference type="InterPro" id="IPR003010">
    <property type="entry name" value="C-N_Hydrolase"/>
</dbReference>
<dbReference type="InterPro" id="IPR036526">
    <property type="entry name" value="C-N_Hydrolase_sf"/>
</dbReference>
<dbReference type="Proteomes" id="UP000244906">
    <property type="component" value="Unassembled WGS sequence"/>
</dbReference>
<dbReference type="InterPro" id="IPR045254">
    <property type="entry name" value="Nit1/2_C-N_Hydrolase"/>
</dbReference>
<dbReference type="PROSITE" id="PS01227">
    <property type="entry name" value="UPF0012"/>
    <property type="match status" value="1"/>
</dbReference>
<dbReference type="EMBL" id="QDDL01000001">
    <property type="protein sequence ID" value="PVZ71929.1"/>
    <property type="molecule type" value="Genomic_DNA"/>
</dbReference>
<keyword evidence="5" id="KW-1185">Reference proteome</keyword>
<evidence type="ECO:0000259" key="3">
    <source>
        <dbReference type="PROSITE" id="PS50263"/>
    </source>
</evidence>
<sequence length="274" mass="30781">MDLENKSILKVAALQMVSSDNWQDNQKSVEVLLEKAQQQEIQLVLLPENFSLMASSAGQRLQHAQQSQQLIQAWLKEAAKKYNLWIIAGSMPISSPENNRHYAAMQVISNSGRLVKQYNKIHLFDVEAGGEQYRESGYIYPGEPEAVVVETPWGKVGLSICYDLRFPELYRQMAAQGCFLMVNAAAFTQVTGKKHWQLLLQARAVENQCFVLAAGQAGVHADGRETWGQSMVIDYDGKILNQQAKGEGLVIAELDLSVRKQYQKVFPVLQHCKL</sequence>
<dbReference type="SUPFAM" id="SSF56317">
    <property type="entry name" value="Carbon-nitrogen hydrolase"/>
    <property type="match status" value="1"/>
</dbReference>
<dbReference type="GO" id="GO:0016811">
    <property type="term" value="F:hydrolase activity, acting on carbon-nitrogen (but not peptide) bonds, in linear amides"/>
    <property type="evidence" value="ECO:0007669"/>
    <property type="project" value="InterPro"/>
</dbReference>